<evidence type="ECO:0000256" key="1">
    <source>
        <dbReference type="SAM" id="MobiDB-lite"/>
    </source>
</evidence>
<evidence type="ECO:0000259" key="2">
    <source>
        <dbReference type="Pfam" id="PF13731"/>
    </source>
</evidence>
<dbReference type="InterPro" id="IPR027994">
    <property type="entry name" value="WxL_dom"/>
</dbReference>
<accession>A0A0J8J7H7</accession>
<evidence type="ECO:0000313" key="4">
    <source>
        <dbReference type="Proteomes" id="UP000052258"/>
    </source>
</evidence>
<dbReference type="PATRIC" id="fig|1430899.3.peg.908"/>
<sequence>MKKGKKYELKERKVGKMNKLGMKVIGGTLLSTTALFGLGLPVNVLAADVATYNSNGIVEFTPNTDVTPPVDPTDPDPNNPVDPIDPTDPNGPDPGTPGPLSIDYASSVDFGKMKITSTDQVYNAAAQQFSDSTDGPNYVQVTDSRGGAQGWQLRVQQDDQFTSTSGKELTGAELSFNNGVVNSNSDSPKPTGTASFTLVPGDGTTSGPAEIVMDAAPGQGDGTQVLAFGDDSTKAESVKLSVPGSTSKVAEVYTTSLTWTLADLPANP</sequence>
<organism evidence="3 4">
    <name type="scientific">Listeria fleischmannii 1991</name>
    <dbReference type="NCBI Taxonomy" id="1430899"/>
    <lineage>
        <taxon>Bacteria</taxon>
        <taxon>Bacillati</taxon>
        <taxon>Bacillota</taxon>
        <taxon>Bacilli</taxon>
        <taxon>Bacillales</taxon>
        <taxon>Listeriaceae</taxon>
        <taxon>Listeria</taxon>
    </lineage>
</organism>
<keyword evidence="4" id="KW-1185">Reference proteome</keyword>
<comment type="caution">
    <text evidence="3">The sequence shown here is derived from an EMBL/GenBank/DDBJ whole genome shotgun (WGS) entry which is preliminary data.</text>
</comment>
<dbReference type="EMBL" id="AZHO01000010">
    <property type="protein sequence ID" value="KMT60271.1"/>
    <property type="molecule type" value="Genomic_DNA"/>
</dbReference>
<dbReference type="Pfam" id="PF13731">
    <property type="entry name" value="WxL"/>
    <property type="match status" value="1"/>
</dbReference>
<feature type="region of interest" description="Disordered" evidence="1">
    <location>
        <begin position="61"/>
        <end position="101"/>
    </location>
</feature>
<dbReference type="Proteomes" id="UP000052258">
    <property type="component" value="Unassembled WGS sequence"/>
</dbReference>
<protein>
    <submittedName>
        <fullName evidence="3">WxL domain surface protein</fullName>
    </submittedName>
</protein>
<proteinExistence type="predicted"/>
<name>A0A0J8J7H7_9LIST</name>
<evidence type="ECO:0000313" key="3">
    <source>
        <dbReference type="EMBL" id="KMT60271.1"/>
    </source>
</evidence>
<feature type="compositionally biased region" description="Pro residues" evidence="1">
    <location>
        <begin position="69"/>
        <end position="80"/>
    </location>
</feature>
<gene>
    <name evidence="3" type="ORF">X560_0883</name>
</gene>
<dbReference type="AlphaFoldDB" id="A0A0J8J7H7"/>
<feature type="domain" description="WxL" evidence="2">
    <location>
        <begin position="48"/>
        <end position="265"/>
    </location>
</feature>
<reference evidence="3 4" key="1">
    <citation type="journal article" date="2015" name="Genome Biol. Evol.">
        <title>Comparative Genomics of Listeria Sensu Lato: Genus-Wide Differences in Evolutionary Dynamics and the Progressive Gain of Complex, Potentially Pathogenicity-Related Traits through Lateral Gene Transfer.</title>
        <authorList>
            <person name="Chiara M."/>
            <person name="Caruso M."/>
            <person name="D'Erchia A.M."/>
            <person name="Manzari C."/>
            <person name="Fraccalvieri R."/>
            <person name="Goffredo E."/>
            <person name="Latorre L."/>
            <person name="Miccolupo A."/>
            <person name="Padalino I."/>
            <person name="Santagada G."/>
            <person name="Chiocco D."/>
            <person name="Pesole G."/>
            <person name="Horner D.S."/>
            <person name="Parisi A."/>
        </authorList>
    </citation>
    <scope>NUCLEOTIDE SEQUENCE [LARGE SCALE GENOMIC DNA]</scope>
    <source>
        <strain evidence="3 4">1991</strain>
    </source>
</reference>